<dbReference type="FunFam" id="3.40.50.300:FF:000221">
    <property type="entry name" value="Multidrug ABC transporter ATP-binding protein"/>
    <property type="match status" value="1"/>
</dbReference>
<dbReference type="GO" id="GO:0005524">
    <property type="term" value="F:ATP binding"/>
    <property type="evidence" value="ECO:0007669"/>
    <property type="project" value="UniProtKB-KW"/>
</dbReference>
<dbReference type="RefSeq" id="WP_151692532.1">
    <property type="nucleotide sequence ID" value="NZ_BMGX01000002.1"/>
</dbReference>
<dbReference type="InterPro" id="IPR011527">
    <property type="entry name" value="ABC1_TM_dom"/>
</dbReference>
<dbReference type="Gene3D" id="3.40.50.300">
    <property type="entry name" value="P-loop containing nucleotide triphosphate hydrolases"/>
    <property type="match status" value="1"/>
</dbReference>
<keyword evidence="8 9" id="KW-0472">Membrane</keyword>
<dbReference type="Pfam" id="PF00005">
    <property type="entry name" value="ABC_tran"/>
    <property type="match status" value="1"/>
</dbReference>
<protein>
    <submittedName>
        <fullName evidence="12">ABC transporter ATP-binding protein</fullName>
    </submittedName>
</protein>
<dbReference type="InterPro" id="IPR017871">
    <property type="entry name" value="ABC_transporter-like_CS"/>
</dbReference>
<comment type="subcellular location">
    <subcellularLocation>
        <location evidence="1">Cell membrane</location>
        <topology evidence="1">Multi-pass membrane protein</topology>
    </subcellularLocation>
</comment>
<dbReference type="Pfam" id="PF00664">
    <property type="entry name" value="ABC_membrane"/>
    <property type="match status" value="1"/>
</dbReference>
<feature type="transmembrane region" description="Helical" evidence="9">
    <location>
        <begin position="291"/>
        <end position="312"/>
    </location>
</feature>
<dbReference type="SUPFAM" id="SSF90123">
    <property type="entry name" value="ABC transporter transmembrane region"/>
    <property type="match status" value="1"/>
</dbReference>
<dbReference type="SUPFAM" id="SSF52540">
    <property type="entry name" value="P-loop containing nucleoside triphosphate hydrolases"/>
    <property type="match status" value="1"/>
</dbReference>
<dbReference type="SMART" id="SM00382">
    <property type="entry name" value="AAA"/>
    <property type="match status" value="1"/>
</dbReference>
<keyword evidence="13" id="KW-1185">Reference proteome</keyword>
<keyword evidence="5" id="KW-0547">Nucleotide-binding</keyword>
<evidence type="ECO:0000313" key="12">
    <source>
        <dbReference type="EMBL" id="KAB2817844.1"/>
    </source>
</evidence>
<accession>A0A6L3ZIV5</accession>
<evidence type="ECO:0000256" key="4">
    <source>
        <dbReference type="ARBA" id="ARBA00022692"/>
    </source>
</evidence>
<keyword evidence="7 9" id="KW-1133">Transmembrane helix</keyword>
<reference evidence="12 13" key="1">
    <citation type="submission" date="2019-10" db="EMBL/GenBank/DDBJ databases">
        <title>Genome sequence of Phaeocystidibacter marisrubri JCM30614 (type strain).</title>
        <authorList>
            <person name="Bowman J.P."/>
        </authorList>
    </citation>
    <scope>NUCLEOTIDE SEQUENCE [LARGE SCALE GENOMIC DNA]</scope>
    <source>
        <strain evidence="12 13">JCM 30614</strain>
    </source>
</reference>
<feature type="transmembrane region" description="Helical" evidence="9">
    <location>
        <begin position="147"/>
        <end position="165"/>
    </location>
</feature>
<evidence type="ECO:0000256" key="8">
    <source>
        <dbReference type="ARBA" id="ARBA00023136"/>
    </source>
</evidence>
<feature type="domain" description="ABC transmembrane type-1" evidence="11">
    <location>
        <begin position="19"/>
        <end position="314"/>
    </location>
</feature>
<dbReference type="EMBL" id="WBVQ01000001">
    <property type="protein sequence ID" value="KAB2817844.1"/>
    <property type="molecule type" value="Genomic_DNA"/>
</dbReference>
<dbReference type="Gene3D" id="1.20.1560.10">
    <property type="entry name" value="ABC transporter type 1, transmembrane domain"/>
    <property type="match status" value="1"/>
</dbReference>
<keyword evidence="4 9" id="KW-0812">Transmembrane</keyword>
<evidence type="ECO:0000256" key="2">
    <source>
        <dbReference type="ARBA" id="ARBA00022448"/>
    </source>
</evidence>
<sequence length="592" mass="66441">MKALAHLNKYFLKYKWLLLLGIVFVFASVIFQIFPAQYIRKSLDEINVVVDQMQAGDHADWSEVTDSLINYGLLIIGTALASGFFTFLMRQTLIVMSRHIEYDLKNEVYKHYQELSLAFYKRNSTGDLMNRISEDVSRVRMYIGPGVMYTIRTLIMTVIVIWIMLDINVKLTLLTLAPLPVLVYVIYKVSDMINKRSLKVQSKLSDISTFVQESFSGIRVIKAYNREDQQLEDFTEEANEYHRLNERLYRVNALFMPVMMLLIGLSTVITVYVGGMQAIDGTITVGNIGEFVYYVFMLTWPVASIGWVTSIVQRAAASQERINEFLSTLPEIINPEPKEMAFEGSIAFNNVGFVYPDSGIRALNNVSFSVEAGQTLAIVGKTGSGKSTIATLIGRLFDATEGDIMIDGKNIKEVNLDALRAQLGYVPQEGFLFSDTIGNNIAFGTDGASHDRIIEAATNAHVHHNIVDFPNGYETRVGERGITLSGGQKQRVSIARAIIKDPRILIFDDSLSAVDTETEDIILNSLQKMMNKSTTVIISHRISSVKHADHIIVLDKGEVIEQGTHDQLITTEGAYKSMYDQQLQEEAEKTVE</sequence>
<evidence type="ECO:0000256" key="7">
    <source>
        <dbReference type="ARBA" id="ARBA00022989"/>
    </source>
</evidence>
<feature type="transmembrane region" description="Helical" evidence="9">
    <location>
        <begin position="253"/>
        <end position="279"/>
    </location>
</feature>
<comment type="caution">
    <text evidence="12">The sequence shown here is derived from an EMBL/GenBank/DDBJ whole genome shotgun (WGS) entry which is preliminary data.</text>
</comment>
<evidence type="ECO:0000259" key="11">
    <source>
        <dbReference type="PROSITE" id="PS50929"/>
    </source>
</evidence>
<dbReference type="InterPro" id="IPR003439">
    <property type="entry name" value="ABC_transporter-like_ATP-bd"/>
</dbReference>
<feature type="transmembrane region" description="Helical" evidence="9">
    <location>
        <begin position="171"/>
        <end position="189"/>
    </location>
</feature>
<dbReference type="InterPro" id="IPR003593">
    <property type="entry name" value="AAA+_ATPase"/>
</dbReference>
<name>A0A6L3ZIV5_9FLAO</name>
<dbReference type="PROSITE" id="PS50893">
    <property type="entry name" value="ABC_TRANSPORTER_2"/>
    <property type="match status" value="1"/>
</dbReference>
<dbReference type="GO" id="GO:0015421">
    <property type="term" value="F:ABC-type oligopeptide transporter activity"/>
    <property type="evidence" value="ECO:0007669"/>
    <property type="project" value="TreeGrafter"/>
</dbReference>
<evidence type="ECO:0000256" key="6">
    <source>
        <dbReference type="ARBA" id="ARBA00022840"/>
    </source>
</evidence>
<keyword evidence="3" id="KW-1003">Cell membrane</keyword>
<feature type="transmembrane region" description="Helical" evidence="9">
    <location>
        <begin position="16"/>
        <end position="34"/>
    </location>
</feature>
<keyword evidence="2" id="KW-0813">Transport</keyword>
<dbReference type="PANTHER" id="PTHR43394:SF1">
    <property type="entry name" value="ATP-BINDING CASSETTE SUB-FAMILY B MEMBER 10, MITOCHONDRIAL"/>
    <property type="match status" value="1"/>
</dbReference>
<dbReference type="GO" id="GO:0005886">
    <property type="term" value="C:plasma membrane"/>
    <property type="evidence" value="ECO:0007669"/>
    <property type="project" value="UniProtKB-SubCell"/>
</dbReference>
<evidence type="ECO:0000256" key="3">
    <source>
        <dbReference type="ARBA" id="ARBA00022475"/>
    </source>
</evidence>
<dbReference type="PANTHER" id="PTHR43394">
    <property type="entry name" value="ATP-DEPENDENT PERMEASE MDL1, MITOCHONDRIAL"/>
    <property type="match status" value="1"/>
</dbReference>
<evidence type="ECO:0000313" key="13">
    <source>
        <dbReference type="Proteomes" id="UP000484164"/>
    </source>
</evidence>
<evidence type="ECO:0000259" key="10">
    <source>
        <dbReference type="PROSITE" id="PS50893"/>
    </source>
</evidence>
<organism evidence="12 13">
    <name type="scientific">Phaeocystidibacter marisrubri</name>
    <dbReference type="NCBI Taxonomy" id="1577780"/>
    <lineage>
        <taxon>Bacteria</taxon>
        <taxon>Pseudomonadati</taxon>
        <taxon>Bacteroidota</taxon>
        <taxon>Flavobacteriia</taxon>
        <taxon>Flavobacteriales</taxon>
        <taxon>Phaeocystidibacteraceae</taxon>
        <taxon>Phaeocystidibacter</taxon>
    </lineage>
</organism>
<gene>
    <name evidence="12" type="ORF">F8C82_05420</name>
</gene>
<dbReference type="CDD" id="cd18541">
    <property type="entry name" value="ABC_6TM_TmrB_like"/>
    <property type="match status" value="1"/>
</dbReference>
<dbReference type="PROSITE" id="PS50929">
    <property type="entry name" value="ABC_TM1F"/>
    <property type="match status" value="1"/>
</dbReference>
<keyword evidence="6 12" id="KW-0067">ATP-binding</keyword>
<dbReference type="OrthoDB" id="9780296at2"/>
<dbReference type="PROSITE" id="PS00211">
    <property type="entry name" value="ABC_TRANSPORTER_1"/>
    <property type="match status" value="1"/>
</dbReference>
<dbReference type="InterPro" id="IPR027417">
    <property type="entry name" value="P-loop_NTPase"/>
</dbReference>
<feature type="domain" description="ABC transporter" evidence="10">
    <location>
        <begin position="346"/>
        <end position="581"/>
    </location>
</feature>
<dbReference type="InterPro" id="IPR036640">
    <property type="entry name" value="ABC1_TM_sf"/>
</dbReference>
<evidence type="ECO:0000256" key="1">
    <source>
        <dbReference type="ARBA" id="ARBA00004651"/>
    </source>
</evidence>
<feature type="transmembrane region" description="Helical" evidence="9">
    <location>
        <begin position="68"/>
        <end position="89"/>
    </location>
</feature>
<evidence type="ECO:0000256" key="5">
    <source>
        <dbReference type="ARBA" id="ARBA00022741"/>
    </source>
</evidence>
<dbReference type="AlphaFoldDB" id="A0A6L3ZIV5"/>
<dbReference type="InterPro" id="IPR039421">
    <property type="entry name" value="Type_1_exporter"/>
</dbReference>
<dbReference type="Proteomes" id="UP000484164">
    <property type="component" value="Unassembled WGS sequence"/>
</dbReference>
<proteinExistence type="predicted"/>
<evidence type="ECO:0000256" key="9">
    <source>
        <dbReference type="SAM" id="Phobius"/>
    </source>
</evidence>
<dbReference type="GO" id="GO:0016887">
    <property type="term" value="F:ATP hydrolysis activity"/>
    <property type="evidence" value="ECO:0007669"/>
    <property type="project" value="InterPro"/>
</dbReference>